<dbReference type="InterPro" id="IPR029071">
    <property type="entry name" value="Ubiquitin-like_domsf"/>
</dbReference>
<sequence>MSVMFDSGASDTTDQFSNTTFRLENNTPLFVGLSKVELLETATFLCRVQKGQHGSTVTSKLVLPIQPFFPEAIERDISYCAPLYANGVIEQQGILVVSIRALAKPIEGPLPACRESQAQHSCPRVNDPKHQAVAAHPNQLDWGRPMPNCPIGAYQPIVWESESHIARSTERRWKQECVLHSRPTNDHVRHIFEALLGRVALDLNIAQLASSFFNKAANTLTTSDLQQLLAAVVFHADGLSLQDAIRFGFVMIRRESERAIKIADVVFVLEHSLFGRTVDMPAAEIERRVTDILGAAQPADRFITFDEYNAFIVQHAALWFELGASLMFSVTSERWEQTTVFQDNGSSSFNGQRQQQQSALAANLGATSASTSATAAVNTSTTNFASASTGAQKTAQPIPAGGDNPENWRTFTVRVIKTGRAFSVTSHINDTIVDVMQMVEESSTIPATRQKWIYHGLQVDSRRKVGDVFTAAAGAGGKQPEVSVQEKEEMLKLIVVYREKNKKWEQEFLATEKVLRLRAFAQHKTMIPLSRCAMTSCGVVMQDRHCLDHYKLVDGSIIEITQQ</sequence>
<dbReference type="VEuPathDB" id="TriTrypDB:BSAL_39060"/>
<dbReference type="SUPFAM" id="SSF54236">
    <property type="entry name" value="Ubiquitin-like"/>
    <property type="match status" value="2"/>
</dbReference>
<dbReference type="PROSITE" id="PS50053">
    <property type="entry name" value="UBIQUITIN_2"/>
    <property type="match status" value="1"/>
</dbReference>
<accession>A0A0S4JMN1</accession>
<name>A0A0S4JMN1_BODSA</name>
<dbReference type="EMBL" id="CYKH01002080">
    <property type="protein sequence ID" value="CUG92726.1"/>
    <property type="molecule type" value="Genomic_DNA"/>
</dbReference>
<proteinExistence type="predicted"/>
<dbReference type="CDD" id="cd17039">
    <property type="entry name" value="Ubl_ubiquitin_like"/>
    <property type="match status" value="1"/>
</dbReference>
<feature type="domain" description="Ubiquitin-like" evidence="1">
    <location>
        <begin position="409"/>
        <end position="467"/>
    </location>
</feature>
<dbReference type="OMA" id="WESESHI"/>
<evidence type="ECO:0000313" key="3">
    <source>
        <dbReference type="Proteomes" id="UP000051952"/>
    </source>
</evidence>
<gene>
    <name evidence="2" type="ORF">BSAL_39060</name>
</gene>
<dbReference type="Proteomes" id="UP000051952">
    <property type="component" value="Unassembled WGS sequence"/>
</dbReference>
<evidence type="ECO:0000313" key="2">
    <source>
        <dbReference type="EMBL" id="CUG92726.1"/>
    </source>
</evidence>
<dbReference type="OrthoDB" id="271618at2759"/>
<dbReference type="InterPro" id="IPR000626">
    <property type="entry name" value="Ubiquitin-like_dom"/>
</dbReference>
<keyword evidence="3" id="KW-1185">Reference proteome</keyword>
<evidence type="ECO:0000259" key="1">
    <source>
        <dbReference type="PROSITE" id="PS50053"/>
    </source>
</evidence>
<protein>
    <recommendedName>
        <fullName evidence="1">Ubiquitin-like domain-containing protein</fullName>
    </recommendedName>
</protein>
<organism evidence="2 3">
    <name type="scientific">Bodo saltans</name>
    <name type="common">Flagellated protozoan</name>
    <dbReference type="NCBI Taxonomy" id="75058"/>
    <lineage>
        <taxon>Eukaryota</taxon>
        <taxon>Discoba</taxon>
        <taxon>Euglenozoa</taxon>
        <taxon>Kinetoplastea</taxon>
        <taxon>Metakinetoplastina</taxon>
        <taxon>Eubodonida</taxon>
        <taxon>Bodonidae</taxon>
        <taxon>Bodo</taxon>
    </lineage>
</organism>
<dbReference type="Gene3D" id="3.10.20.90">
    <property type="entry name" value="Phosphatidylinositol 3-kinase Catalytic Subunit, Chain A, domain 1"/>
    <property type="match status" value="1"/>
</dbReference>
<dbReference type="AlphaFoldDB" id="A0A0S4JMN1"/>
<reference evidence="3" key="1">
    <citation type="submission" date="2015-09" db="EMBL/GenBank/DDBJ databases">
        <authorList>
            <consortium name="Pathogen Informatics"/>
        </authorList>
    </citation>
    <scope>NUCLEOTIDE SEQUENCE [LARGE SCALE GENOMIC DNA]</scope>
    <source>
        <strain evidence="3">Lake Konstanz</strain>
    </source>
</reference>